<proteinExistence type="predicted"/>
<name>A0A229FVQ7_9BURK</name>
<dbReference type="SUPFAM" id="SSF56529">
    <property type="entry name" value="FAH"/>
    <property type="match status" value="1"/>
</dbReference>
<dbReference type="GO" id="GO:0008684">
    <property type="term" value="F:2-oxopent-4-enoate hydratase activity"/>
    <property type="evidence" value="ECO:0007669"/>
    <property type="project" value="TreeGrafter"/>
</dbReference>
<evidence type="ECO:0000259" key="2">
    <source>
        <dbReference type="Pfam" id="PF01557"/>
    </source>
</evidence>
<organism evidence="3 4">
    <name type="scientific">Polynucleobacter cosmopolitanus</name>
    <dbReference type="NCBI Taxonomy" id="351345"/>
    <lineage>
        <taxon>Bacteria</taxon>
        <taxon>Pseudomonadati</taxon>
        <taxon>Pseudomonadota</taxon>
        <taxon>Betaproteobacteria</taxon>
        <taxon>Burkholderiales</taxon>
        <taxon>Burkholderiaceae</taxon>
        <taxon>Polynucleobacter</taxon>
    </lineage>
</organism>
<dbReference type="AlphaFoldDB" id="A0A229FVQ7"/>
<dbReference type="Pfam" id="PF01557">
    <property type="entry name" value="FAA_hydrolase"/>
    <property type="match status" value="1"/>
</dbReference>
<dbReference type="InterPro" id="IPR050772">
    <property type="entry name" value="Hydratase-Decarb/MhpD_sf"/>
</dbReference>
<accession>A0A229FVQ7</accession>
<keyword evidence="1" id="KW-0456">Lyase</keyword>
<feature type="domain" description="Fumarylacetoacetase-like C-terminal" evidence="2">
    <location>
        <begin position="107"/>
        <end position="258"/>
    </location>
</feature>
<dbReference type="GO" id="GO:0005737">
    <property type="term" value="C:cytoplasm"/>
    <property type="evidence" value="ECO:0007669"/>
    <property type="project" value="TreeGrafter"/>
</dbReference>
<dbReference type="PANTHER" id="PTHR30143">
    <property type="entry name" value="ACID HYDRATASE"/>
    <property type="match status" value="1"/>
</dbReference>
<gene>
    <name evidence="3" type="ORF">AOC33_03090</name>
</gene>
<dbReference type="RefSeq" id="WP_089515115.1">
    <property type="nucleotide sequence ID" value="NZ_NJGG01000001.1"/>
</dbReference>
<dbReference type="Proteomes" id="UP000215188">
    <property type="component" value="Unassembled WGS sequence"/>
</dbReference>
<comment type="caution">
    <text evidence="3">The sequence shown here is derived from an EMBL/GenBank/DDBJ whole genome shotgun (WGS) entry which is preliminary data.</text>
</comment>
<reference evidence="3 4" key="1">
    <citation type="submission" date="2017-06" db="EMBL/GenBank/DDBJ databases">
        <title>Reclassification of a Polynucleobacter cosmopolitanus strain isolated from tropical Lake Victoria as Polynucleobacter victoriensis comb. nov.</title>
        <authorList>
            <person name="Hahn M.W."/>
        </authorList>
    </citation>
    <scope>NUCLEOTIDE SEQUENCE [LARGE SCALE GENOMIC DNA]</scope>
    <source>
        <strain evidence="3 4">MWH-MoIso2</strain>
    </source>
</reference>
<dbReference type="InterPro" id="IPR036663">
    <property type="entry name" value="Fumarylacetoacetase_C_sf"/>
</dbReference>
<evidence type="ECO:0000313" key="4">
    <source>
        <dbReference type="Proteomes" id="UP000215188"/>
    </source>
</evidence>
<evidence type="ECO:0000313" key="3">
    <source>
        <dbReference type="EMBL" id="OXL16086.1"/>
    </source>
</evidence>
<evidence type="ECO:0000256" key="1">
    <source>
        <dbReference type="ARBA" id="ARBA00023239"/>
    </source>
</evidence>
<dbReference type="PANTHER" id="PTHR30143:SF0">
    <property type="entry name" value="2-KETO-4-PENTENOATE HYDRATASE"/>
    <property type="match status" value="1"/>
</dbReference>
<dbReference type="EMBL" id="NJGG01000001">
    <property type="protein sequence ID" value="OXL16086.1"/>
    <property type="molecule type" value="Genomic_DNA"/>
</dbReference>
<protein>
    <recommendedName>
        <fullName evidence="2">Fumarylacetoacetase-like C-terminal domain-containing protein</fullName>
    </recommendedName>
</protein>
<dbReference type="InterPro" id="IPR011234">
    <property type="entry name" value="Fumarylacetoacetase-like_C"/>
</dbReference>
<keyword evidence="4" id="KW-1185">Reference proteome</keyword>
<sequence length="263" mass="28268">MASSDLIESLSASLWLAEQTQTPIETLTSVHPHLTIEDAYAIQAATLRRRSSSAVGFKLGYTSAAMRAQMNIAQPNYGVLTKDHLLDHQEGALDGYIPFGELIHPLVEPEIAILINQEISGAGHTRHTIESHVEAVMPALEVVDTRYKEYKFSLADNISDNSSGARVVLGAPKKLAQVDDLRLSGVLLWSEGHTLDTGIGANSMGDPLASIAWLANFLAQQELSIPAGSIIMTGGLTKAHPAKSQQTFLAEFGGLGYVKAYFS</sequence>
<dbReference type="Gene3D" id="3.90.850.10">
    <property type="entry name" value="Fumarylacetoacetase-like, C-terminal domain"/>
    <property type="match status" value="1"/>
</dbReference>
<dbReference type="OrthoDB" id="8689761at2"/>